<dbReference type="EMBL" id="UINC01149696">
    <property type="protein sequence ID" value="SVD42324.1"/>
    <property type="molecule type" value="Genomic_DNA"/>
</dbReference>
<name>A0A382V769_9ZZZZ</name>
<gene>
    <name evidence="1" type="ORF">METZ01_LOCUS395178</name>
</gene>
<evidence type="ECO:0000313" key="1">
    <source>
        <dbReference type="EMBL" id="SVD42324.1"/>
    </source>
</evidence>
<organism evidence="1">
    <name type="scientific">marine metagenome</name>
    <dbReference type="NCBI Taxonomy" id="408172"/>
    <lineage>
        <taxon>unclassified sequences</taxon>
        <taxon>metagenomes</taxon>
        <taxon>ecological metagenomes</taxon>
    </lineage>
</organism>
<protein>
    <submittedName>
        <fullName evidence="1">Uncharacterized protein</fullName>
    </submittedName>
</protein>
<reference evidence="1" key="1">
    <citation type="submission" date="2018-05" db="EMBL/GenBank/DDBJ databases">
        <authorList>
            <person name="Lanie J.A."/>
            <person name="Ng W.-L."/>
            <person name="Kazmierczak K.M."/>
            <person name="Andrzejewski T.M."/>
            <person name="Davidsen T.M."/>
            <person name="Wayne K.J."/>
            <person name="Tettelin H."/>
            <person name="Glass J.I."/>
            <person name="Rusch D."/>
            <person name="Podicherti R."/>
            <person name="Tsui H.-C.T."/>
            <person name="Winkler M.E."/>
        </authorList>
    </citation>
    <scope>NUCLEOTIDE SEQUENCE</scope>
</reference>
<feature type="non-terminal residue" evidence="1">
    <location>
        <position position="1"/>
    </location>
</feature>
<proteinExistence type="predicted"/>
<accession>A0A382V769</accession>
<sequence>IGSALDIFGGDGVRYEDAVAFNWKQVKD</sequence>
<dbReference type="AlphaFoldDB" id="A0A382V769"/>